<dbReference type="EMBL" id="GGEC01056583">
    <property type="protein sequence ID" value="MBX37067.1"/>
    <property type="molecule type" value="Transcribed_RNA"/>
</dbReference>
<protein>
    <submittedName>
        <fullName evidence="1">Uncharacterized protein</fullName>
    </submittedName>
</protein>
<accession>A0A2P2N3P7</accession>
<name>A0A2P2N3P7_RHIMU</name>
<reference evidence="1" key="1">
    <citation type="submission" date="2018-02" db="EMBL/GenBank/DDBJ databases">
        <title>Rhizophora mucronata_Transcriptome.</title>
        <authorList>
            <person name="Meera S.P."/>
            <person name="Sreeshan A."/>
            <person name="Augustine A."/>
        </authorList>
    </citation>
    <scope>NUCLEOTIDE SEQUENCE</scope>
    <source>
        <tissue evidence="1">Leaf</tissue>
    </source>
</reference>
<proteinExistence type="predicted"/>
<dbReference type="AlphaFoldDB" id="A0A2P2N3P7"/>
<organism evidence="1">
    <name type="scientific">Rhizophora mucronata</name>
    <name type="common">Asiatic mangrove</name>
    <dbReference type="NCBI Taxonomy" id="61149"/>
    <lineage>
        <taxon>Eukaryota</taxon>
        <taxon>Viridiplantae</taxon>
        <taxon>Streptophyta</taxon>
        <taxon>Embryophyta</taxon>
        <taxon>Tracheophyta</taxon>
        <taxon>Spermatophyta</taxon>
        <taxon>Magnoliopsida</taxon>
        <taxon>eudicotyledons</taxon>
        <taxon>Gunneridae</taxon>
        <taxon>Pentapetalae</taxon>
        <taxon>rosids</taxon>
        <taxon>fabids</taxon>
        <taxon>Malpighiales</taxon>
        <taxon>Rhizophoraceae</taxon>
        <taxon>Rhizophora</taxon>
    </lineage>
</organism>
<sequence length="33" mass="3414">MMTLANPLIKASLGTENSILPSVAESLKGAKPM</sequence>
<evidence type="ECO:0000313" key="1">
    <source>
        <dbReference type="EMBL" id="MBX37067.1"/>
    </source>
</evidence>